<reference evidence="3" key="1">
    <citation type="journal article" date="2019" name="Int. J. Syst. Evol. Microbiol.">
        <title>The Global Catalogue of Microorganisms (GCM) 10K type strain sequencing project: providing services to taxonomists for standard genome sequencing and annotation.</title>
        <authorList>
            <consortium name="The Broad Institute Genomics Platform"/>
            <consortium name="The Broad Institute Genome Sequencing Center for Infectious Disease"/>
            <person name="Wu L."/>
            <person name="Ma J."/>
        </authorList>
    </citation>
    <scope>NUCLEOTIDE SEQUENCE [LARGE SCALE GENOMIC DNA]</scope>
    <source>
        <strain evidence="3">JCM 17975</strain>
    </source>
</reference>
<evidence type="ECO:0000256" key="1">
    <source>
        <dbReference type="SAM" id="MobiDB-lite"/>
    </source>
</evidence>
<comment type="caution">
    <text evidence="2">The sequence shown here is derived from an EMBL/GenBank/DDBJ whole genome shotgun (WGS) entry which is preliminary data.</text>
</comment>
<evidence type="ECO:0000313" key="2">
    <source>
        <dbReference type="EMBL" id="GAA4724998.1"/>
    </source>
</evidence>
<dbReference type="RefSeq" id="WP_253877547.1">
    <property type="nucleotide sequence ID" value="NZ_BAABHM010000037.1"/>
</dbReference>
<gene>
    <name evidence="2" type="ORF">GCM10023198_57570</name>
</gene>
<keyword evidence="3" id="KW-1185">Reference proteome</keyword>
<evidence type="ECO:0000313" key="3">
    <source>
        <dbReference type="Proteomes" id="UP001500843"/>
    </source>
</evidence>
<name>A0ABP8YEZ4_9MICO</name>
<dbReference type="Proteomes" id="UP001500843">
    <property type="component" value="Unassembled WGS sequence"/>
</dbReference>
<accession>A0ABP8YEZ4</accession>
<organism evidence="2 3">
    <name type="scientific">Promicromonospora umidemergens</name>
    <dbReference type="NCBI Taxonomy" id="629679"/>
    <lineage>
        <taxon>Bacteria</taxon>
        <taxon>Bacillati</taxon>
        <taxon>Actinomycetota</taxon>
        <taxon>Actinomycetes</taxon>
        <taxon>Micrococcales</taxon>
        <taxon>Promicromonosporaceae</taxon>
        <taxon>Promicromonospora</taxon>
    </lineage>
</organism>
<sequence>MAHSTPTDTISAWPDESREAAQLVIDTYGEPHEVAASHLTWYGVGPWKRVVASRVFYEHRFPAPHIDSVESVIDYRVPPEKATALAQFDGSVVVERTAGEVSARCHDEQANFLALNLMHDVVTGEKSVAEARDHYAQEFLDYRRKKPTPYMDGLRVPQAEGAPDPDERMLSDEDLERAVHEGEQSGG</sequence>
<feature type="region of interest" description="Disordered" evidence="1">
    <location>
        <begin position="147"/>
        <end position="187"/>
    </location>
</feature>
<proteinExistence type="predicted"/>
<protein>
    <submittedName>
        <fullName evidence="2">Uncharacterized protein</fullName>
    </submittedName>
</protein>
<dbReference type="EMBL" id="BAABHM010000037">
    <property type="protein sequence ID" value="GAA4724998.1"/>
    <property type="molecule type" value="Genomic_DNA"/>
</dbReference>
<feature type="compositionally biased region" description="Basic and acidic residues" evidence="1">
    <location>
        <begin position="165"/>
        <end position="187"/>
    </location>
</feature>